<reference evidence="2 3" key="1">
    <citation type="submission" date="2024-02" db="EMBL/GenBank/DDBJ databases">
        <authorList>
            <person name="Vignale AGUSTIN F."/>
            <person name="Sosa J E."/>
            <person name="Modenutti C."/>
        </authorList>
    </citation>
    <scope>NUCLEOTIDE SEQUENCE [LARGE SCALE GENOMIC DNA]</scope>
</reference>
<evidence type="ECO:0000313" key="2">
    <source>
        <dbReference type="EMBL" id="CAK9147808.1"/>
    </source>
</evidence>
<feature type="compositionally biased region" description="Low complexity" evidence="1">
    <location>
        <begin position="11"/>
        <end position="30"/>
    </location>
</feature>
<feature type="compositionally biased region" description="Polar residues" evidence="1">
    <location>
        <begin position="63"/>
        <end position="75"/>
    </location>
</feature>
<gene>
    <name evidence="2" type="ORF">ILEXP_LOCUS15749</name>
</gene>
<name>A0ABC8RYK8_9AQUA</name>
<keyword evidence="3" id="KW-1185">Reference proteome</keyword>
<feature type="region of interest" description="Disordered" evidence="1">
    <location>
        <begin position="1"/>
        <end position="98"/>
    </location>
</feature>
<accession>A0ABC8RYK8</accession>
<proteinExistence type="predicted"/>
<protein>
    <submittedName>
        <fullName evidence="2">Uncharacterized protein</fullName>
    </submittedName>
</protein>
<organism evidence="2 3">
    <name type="scientific">Ilex paraguariensis</name>
    <name type="common">yerba mate</name>
    <dbReference type="NCBI Taxonomy" id="185542"/>
    <lineage>
        <taxon>Eukaryota</taxon>
        <taxon>Viridiplantae</taxon>
        <taxon>Streptophyta</taxon>
        <taxon>Embryophyta</taxon>
        <taxon>Tracheophyta</taxon>
        <taxon>Spermatophyta</taxon>
        <taxon>Magnoliopsida</taxon>
        <taxon>eudicotyledons</taxon>
        <taxon>Gunneridae</taxon>
        <taxon>Pentapetalae</taxon>
        <taxon>asterids</taxon>
        <taxon>campanulids</taxon>
        <taxon>Aquifoliales</taxon>
        <taxon>Aquifoliaceae</taxon>
        <taxon>Ilex</taxon>
    </lineage>
</organism>
<feature type="compositionally biased region" description="Low complexity" evidence="1">
    <location>
        <begin position="43"/>
        <end position="54"/>
    </location>
</feature>
<sequence length="98" mass="10229">MKTRGTIAPLSGFSDQGSSSSSIRLSTTTSVFDQGSTPPPPSSTKDSSSSSTKDSAPHRHSSSDQAPVQGSSTVITDKPQRLATRRGDRLQRPGELGL</sequence>
<evidence type="ECO:0000313" key="3">
    <source>
        <dbReference type="Proteomes" id="UP001642360"/>
    </source>
</evidence>
<evidence type="ECO:0000256" key="1">
    <source>
        <dbReference type="SAM" id="MobiDB-lite"/>
    </source>
</evidence>
<dbReference type="EMBL" id="CAUOFW020001724">
    <property type="protein sequence ID" value="CAK9147808.1"/>
    <property type="molecule type" value="Genomic_DNA"/>
</dbReference>
<dbReference type="AlphaFoldDB" id="A0ABC8RYK8"/>
<dbReference type="Proteomes" id="UP001642360">
    <property type="component" value="Unassembled WGS sequence"/>
</dbReference>
<comment type="caution">
    <text evidence="2">The sequence shown here is derived from an EMBL/GenBank/DDBJ whole genome shotgun (WGS) entry which is preliminary data.</text>
</comment>